<dbReference type="Pfam" id="PF00196">
    <property type="entry name" value="GerE"/>
    <property type="match status" value="1"/>
</dbReference>
<gene>
    <name evidence="8" type="ORF">SAMN05443637_10537</name>
</gene>
<dbReference type="InterPro" id="IPR058245">
    <property type="entry name" value="NreC/VraR/RcsB-like_REC"/>
</dbReference>
<dbReference type="GO" id="GO:0000160">
    <property type="term" value="P:phosphorelay signal transduction system"/>
    <property type="evidence" value="ECO:0007669"/>
    <property type="project" value="InterPro"/>
</dbReference>
<dbReference type="PROSITE" id="PS50110">
    <property type="entry name" value="RESPONSE_REGULATORY"/>
    <property type="match status" value="1"/>
</dbReference>
<evidence type="ECO:0000313" key="8">
    <source>
        <dbReference type="EMBL" id="SHK32854.1"/>
    </source>
</evidence>
<dbReference type="InterPro" id="IPR016032">
    <property type="entry name" value="Sig_transdc_resp-reg_C-effctor"/>
</dbReference>
<reference evidence="8 9" key="1">
    <citation type="submission" date="2016-11" db="EMBL/GenBank/DDBJ databases">
        <authorList>
            <person name="Jaros S."/>
            <person name="Januszkiewicz K."/>
            <person name="Wedrychowicz H."/>
        </authorList>
    </citation>
    <scope>NUCLEOTIDE SEQUENCE [LARGE SCALE GENOMIC DNA]</scope>
    <source>
        <strain evidence="8 9">DSM 43832</strain>
    </source>
</reference>
<feature type="modified residue" description="4-aspartylphosphate" evidence="5">
    <location>
        <position position="55"/>
    </location>
</feature>
<keyword evidence="1 5" id="KW-0597">Phosphoprotein</keyword>
<dbReference type="CDD" id="cd06170">
    <property type="entry name" value="LuxR_C_like"/>
    <property type="match status" value="1"/>
</dbReference>
<evidence type="ECO:0000259" key="6">
    <source>
        <dbReference type="PROSITE" id="PS50043"/>
    </source>
</evidence>
<dbReference type="RefSeq" id="WP_200803811.1">
    <property type="nucleotide sequence ID" value="NZ_CALGVN010000013.1"/>
</dbReference>
<evidence type="ECO:0000256" key="4">
    <source>
        <dbReference type="ARBA" id="ARBA00023163"/>
    </source>
</evidence>
<dbReference type="SUPFAM" id="SSF46894">
    <property type="entry name" value="C-terminal effector domain of the bipartite response regulators"/>
    <property type="match status" value="1"/>
</dbReference>
<organism evidence="8 9">
    <name type="scientific">Pseudonocardia thermophila</name>
    <dbReference type="NCBI Taxonomy" id="1848"/>
    <lineage>
        <taxon>Bacteria</taxon>
        <taxon>Bacillati</taxon>
        <taxon>Actinomycetota</taxon>
        <taxon>Actinomycetes</taxon>
        <taxon>Pseudonocardiales</taxon>
        <taxon>Pseudonocardiaceae</taxon>
        <taxon>Pseudonocardia</taxon>
    </lineage>
</organism>
<evidence type="ECO:0000259" key="7">
    <source>
        <dbReference type="PROSITE" id="PS50110"/>
    </source>
</evidence>
<dbReference type="SUPFAM" id="SSF52172">
    <property type="entry name" value="CheY-like"/>
    <property type="match status" value="1"/>
</dbReference>
<name>A0A1M6RKA0_PSETH</name>
<dbReference type="Pfam" id="PF00072">
    <property type="entry name" value="Response_reg"/>
    <property type="match status" value="1"/>
</dbReference>
<dbReference type="STRING" id="1848.SAMN05443637_10537"/>
<dbReference type="InterPro" id="IPR039420">
    <property type="entry name" value="WalR-like"/>
</dbReference>
<dbReference type="Proteomes" id="UP000184363">
    <property type="component" value="Unassembled WGS sequence"/>
</dbReference>
<keyword evidence="3" id="KW-0238">DNA-binding</keyword>
<dbReference type="GO" id="GO:0003677">
    <property type="term" value="F:DNA binding"/>
    <property type="evidence" value="ECO:0007669"/>
    <property type="project" value="UniProtKB-KW"/>
</dbReference>
<dbReference type="PANTHER" id="PTHR43214:SF24">
    <property type="entry name" value="TRANSCRIPTIONAL REGULATORY PROTEIN NARL-RELATED"/>
    <property type="match status" value="1"/>
</dbReference>
<dbReference type="PRINTS" id="PR00038">
    <property type="entry name" value="HTHLUXR"/>
</dbReference>
<dbReference type="PROSITE" id="PS00622">
    <property type="entry name" value="HTH_LUXR_1"/>
    <property type="match status" value="1"/>
</dbReference>
<dbReference type="EMBL" id="FRAP01000005">
    <property type="protein sequence ID" value="SHK32854.1"/>
    <property type="molecule type" value="Genomic_DNA"/>
</dbReference>
<evidence type="ECO:0000256" key="3">
    <source>
        <dbReference type="ARBA" id="ARBA00023125"/>
    </source>
</evidence>
<dbReference type="InterPro" id="IPR000792">
    <property type="entry name" value="Tscrpt_reg_LuxR_C"/>
</dbReference>
<keyword evidence="4" id="KW-0804">Transcription</keyword>
<evidence type="ECO:0000313" key="9">
    <source>
        <dbReference type="Proteomes" id="UP000184363"/>
    </source>
</evidence>
<protein>
    <submittedName>
        <fullName evidence="8">Two component transcriptional regulator, LuxR family</fullName>
    </submittedName>
</protein>
<dbReference type="PROSITE" id="PS50043">
    <property type="entry name" value="HTH_LUXR_2"/>
    <property type="match status" value="1"/>
</dbReference>
<dbReference type="Gene3D" id="3.40.50.2300">
    <property type="match status" value="1"/>
</dbReference>
<dbReference type="SMART" id="SM00421">
    <property type="entry name" value="HTH_LUXR"/>
    <property type="match status" value="1"/>
</dbReference>
<feature type="domain" description="HTH luxR-type" evidence="6">
    <location>
        <begin position="148"/>
        <end position="213"/>
    </location>
</feature>
<dbReference type="GO" id="GO:0006355">
    <property type="term" value="P:regulation of DNA-templated transcription"/>
    <property type="evidence" value="ECO:0007669"/>
    <property type="project" value="InterPro"/>
</dbReference>
<dbReference type="InterPro" id="IPR011006">
    <property type="entry name" value="CheY-like_superfamily"/>
</dbReference>
<dbReference type="InterPro" id="IPR001789">
    <property type="entry name" value="Sig_transdc_resp-reg_receiver"/>
</dbReference>
<sequence length="234" mass="24821">MSVRTAVVDDQELVRAGIARILRPRDGFTVVAECADGSELLAQIDELDLDLVVMDVRMAGLDGVETTRRLRDRSGAPPVLVLTTFDEDEVLWGVLEAGAAGFVLKDAGAAEILAAARAVAAGAAWFDPAVTPRLLAAHRRTLAPAQRAARRLDELTAREHEVLALIARGATNREIADALVLSEATVKSHVSAILSKLGLRDRAAAIVYAFDHGVYEPPGRPSASSPRPSAPPPT</sequence>
<proteinExistence type="predicted"/>
<evidence type="ECO:0000256" key="1">
    <source>
        <dbReference type="ARBA" id="ARBA00022553"/>
    </source>
</evidence>
<evidence type="ECO:0000256" key="5">
    <source>
        <dbReference type="PROSITE-ProRule" id="PRU00169"/>
    </source>
</evidence>
<accession>A0A1M6RKA0</accession>
<evidence type="ECO:0000256" key="2">
    <source>
        <dbReference type="ARBA" id="ARBA00023015"/>
    </source>
</evidence>
<dbReference type="CDD" id="cd17535">
    <property type="entry name" value="REC_NarL-like"/>
    <property type="match status" value="1"/>
</dbReference>
<dbReference type="PANTHER" id="PTHR43214">
    <property type="entry name" value="TWO-COMPONENT RESPONSE REGULATOR"/>
    <property type="match status" value="1"/>
</dbReference>
<dbReference type="AlphaFoldDB" id="A0A1M6RKA0"/>
<feature type="domain" description="Response regulatory" evidence="7">
    <location>
        <begin position="4"/>
        <end position="120"/>
    </location>
</feature>
<dbReference type="SMART" id="SM00448">
    <property type="entry name" value="REC"/>
    <property type="match status" value="1"/>
</dbReference>
<keyword evidence="2" id="KW-0805">Transcription regulation</keyword>
<keyword evidence="9" id="KW-1185">Reference proteome</keyword>